<evidence type="ECO:0000256" key="7">
    <source>
        <dbReference type="SAM" id="Phobius"/>
    </source>
</evidence>
<dbReference type="GO" id="GO:0022857">
    <property type="term" value="F:transmembrane transporter activity"/>
    <property type="evidence" value="ECO:0007669"/>
    <property type="project" value="InterPro"/>
</dbReference>
<dbReference type="PROSITE" id="PS50850">
    <property type="entry name" value="MFS"/>
    <property type="match status" value="1"/>
</dbReference>
<dbReference type="Gene3D" id="1.20.1250.20">
    <property type="entry name" value="MFS general substrate transporter like domains"/>
    <property type="match status" value="1"/>
</dbReference>
<feature type="transmembrane region" description="Helical" evidence="7">
    <location>
        <begin position="276"/>
        <end position="298"/>
    </location>
</feature>
<evidence type="ECO:0000259" key="8">
    <source>
        <dbReference type="PROSITE" id="PS50850"/>
    </source>
</evidence>
<sequence length="430" mass="45061">MPGTSTPPTEDSVLPQAPRRSLWRHRDFRLLWGGQTVSELGASVSSLALPLVAVAQLGASAFQAALLTAASWSGYLLATLPAGPLADRMSRRRLLVWCDIGRAAVTALIPIAALAGVLTLAQLYVVTVVTSVLSAVFDVAYPSYLPSLVDKDQLVDANGKLSTAGSVAQLAGPSLAGVLVSSIGATRAVVADAASFVVSVLSLLAIRTPEAPPEPEPEAESQPRRQVRAEILDALRFLLRHRILRSIAASSALSNLFVAMALALELVFLVRDLHAQPWQIGFVMLGGAVGGLLGGLLTGRLAKRIGTARMIWLPFLALGWSGLLAPLARGGWGVYLVAVGSLVFAASSVPFNAAATGYRQAICPPESLGRVNAASRWLSWGTAPVGAVLGGLLGDWIGVRTTLVVAGFGAWACCLFVLCSPLRRMRDIPE</sequence>
<feature type="transmembrane region" description="Helical" evidence="7">
    <location>
        <begin position="61"/>
        <end position="82"/>
    </location>
</feature>
<dbReference type="Pfam" id="PF05977">
    <property type="entry name" value="MFS_3"/>
    <property type="match status" value="1"/>
</dbReference>
<dbReference type="Proteomes" id="UP000323454">
    <property type="component" value="Unassembled WGS sequence"/>
</dbReference>
<keyword evidence="5 7" id="KW-1133">Transmembrane helix</keyword>
<dbReference type="PANTHER" id="PTHR23513:SF6">
    <property type="entry name" value="MAJOR FACILITATOR SUPERFAMILY ASSOCIATED DOMAIN-CONTAINING PROTEIN"/>
    <property type="match status" value="1"/>
</dbReference>
<feature type="transmembrane region" description="Helical" evidence="7">
    <location>
        <begin position="310"/>
        <end position="328"/>
    </location>
</feature>
<keyword evidence="3" id="KW-1003">Cell membrane</keyword>
<dbReference type="SUPFAM" id="SSF103473">
    <property type="entry name" value="MFS general substrate transporter"/>
    <property type="match status" value="1"/>
</dbReference>
<keyword evidence="10" id="KW-1185">Reference proteome</keyword>
<reference evidence="9 10" key="2">
    <citation type="submission" date="2019-09" db="EMBL/GenBank/DDBJ databases">
        <authorList>
            <person name="Jin C."/>
        </authorList>
    </citation>
    <scope>NUCLEOTIDE SEQUENCE [LARGE SCALE GENOMIC DNA]</scope>
    <source>
        <strain evidence="9 10">AN110305</strain>
    </source>
</reference>
<dbReference type="OrthoDB" id="9815525at2"/>
<feature type="transmembrane region" description="Helical" evidence="7">
    <location>
        <begin position="403"/>
        <end position="422"/>
    </location>
</feature>
<keyword evidence="4 7" id="KW-0812">Transmembrane</keyword>
<comment type="caution">
    <text evidence="9">The sequence shown here is derived from an EMBL/GenBank/DDBJ whole genome shotgun (WGS) entry which is preliminary data.</text>
</comment>
<accession>A0A5B2WJD0</accession>
<dbReference type="EMBL" id="VUOB01000076">
    <property type="protein sequence ID" value="KAA2252183.1"/>
    <property type="molecule type" value="Genomic_DNA"/>
</dbReference>
<dbReference type="InterPro" id="IPR020846">
    <property type="entry name" value="MFS_dom"/>
</dbReference>
<dbReference type="InterPro" id="IPR036259">
    <property type="entry name" value="MFS_trans_sf"/>
</dbReference>
<proteinExistence type="predicted"/>
<feature type="transmembrane region" description="Helical" evidence="7">
    <location>
        <begin position="94"/>
        <end position="115"/>
    </location>
</feature>
<dbReference type="PANTHER" id="PTHR23513">
    <property type="entry name" value="INTEGRAL MEMBRANE EFFLUX PROTEIN-RELATED"/>
    <property type="match status" value="1"/>
</dbReference>
<evidence type="ECO:0000256" key="2">
    <source>
        <dbReference type="ARBA" id="ARBA00022448"/>
    </source>
</evidence>
<keyword evidence="2" id="KW-0813">Transport</keyword>
<dbReference type="GO" id="GO:0005886">
    <property type="term" value="C:plasma membrane"/>
    <property type="evidence" value="ECO:0007669"/>
    <property type="project" value="UniProtKB-SubCell"/>
</dbReference>
<evidence type="ECO:0000256" key="5">
    <source>
        <dbReference type="ARBA" id="ARBA00022989"/>
    </source>
</evidence>
<feature type="transmembrane region" description="Helical" evidence="7">
    <location>
        <begin position="377"/>
        <end position="397"/>
    </location>
</feature>
<protein>
    <submittedName>
        <fullName evidence="9">MFS transporter</fullName>
    </submittedName>
</protein>
<evidence type="ECO:0000313" key="10">
    <source>
        <dbReference type="Proteomes" id="UP000323454"/>
    </source>
</evidence>
<comment type="subcellular location">
    <subcellularLocation>
        <location evidence="1">Cell membrane</location>
        <topology evidence="1">Multi-pass membrane protein</topology>
    </subcellularLocation>
</comment>
<reference evidence="9 10" key="1">
    <citation type="submission" date="2019-09" db="EMBL/GenBank/DDBJ databases">
        <title>Goodfellowia gen. nov., a new genus of the Pseudonocardineae related to Actinoalloteichus, containing Goodfellowia coeruleoviolacea gen. nov., comb. nov. gen. nov., comb. nov.</title>
        <authorList>
            <person name="Labeda D."/>
        </authorList>
    </citation>
    <scope>NUCLEOTIDE SEQUENCE [LARGE SCALE GENOMIC DNA]</scope>
    <source>
        <strain evidence="9 10">AN110305</strain>
    </source>
</reference>
<evidence type="ECO:0000256" key="1">
    <source>
        <dbReference type="ARBA" id="ARBA00004651"/>
    </source>
</evidence>
<gene>
    <name evidence="9" type="ORF">F0L68_36175</name>
</gene>
<dbReference type="RefSeq" id="WP_149854413.1">
    <property type="nucleotide sequence ID" value="NZ_VUOB01000076.1"/>
</dbReference>
<feature type="domain" description="Major facilitator superfamily (MFS) profile" evidence="8">
    <location>
        <begin position="243"/>
        <end position="430"/>
    </location>
</feature>
<feature type="transmembrane region" description="Helical" evidence="7">
    <location>
        <begin position="246"/>
        <end position="270"/>
    </location>
</feature>
<name>A0A5B2WJD0_9PSEU</name>
<organism evidence="9 10">
    <name type="scientific">Solihabitans fulvus</name>
    <dbReference type="NCBI Taxonomy" id="1892852"/>
    <lineage>
        <taxon>Bacteria</taxon>
        <taxon>Bacillati</taxon>
        <taxon>Actinomycetota</taxon>
        <taxon>Actinomycetes</taxon>
        <taxon>Pseudonocardiales</taxon>
        <taxon>Pseudonocardiaceae</taxon>
        <taxon>Solihabitans</taxon>
    </lineage>
</organism>
<evidence type="ECO:0000256" key="3">
    <source>
        <dbReference type="ARBA" id="ARBA00022475"/>
    </source>
</evidence>
<dbReference type="AlphaFoldDB" id="A0A5B2WJD0"/>
<evidence type="ECO:0000256" key="6">
    <source>
        <dbReference type="ARBA" id="ARBA00023136"/>
    </source>
</evidence>
<evidence type="ECO:0000256" key="4">
    <source>
        <dbReference type="ARBA" id="ARBA00022692"/>
    </source>
</evidence>
<dbReference type="CDD" id="cd06173">
    <property type="entry name" value="MFS_MefA_like"/>
    <property type="match status" value="1"/>
</dbReference>
<keyword evidence="6 7" id="KW-0472">Membrane</keyword>
<feature type="transmembrane region" description="Helical" evidence="7">
    <location>
        <begin position="334"/>
        <end position="356"/>
    </location>
</feature>
<dbReference type="InterPro" id="IPR010290">
    <property type="entry name" value="TM_effector"/>
</dbReference>
<evidence type="ECO:0000313" key="9">
    <source>
        <dbReference type="EMBL" id="KAA2252183.1"/>
    </source>
</evidence>